<protein>
    <submittedName>
        <fullName evidence="4">Replication protein a3</fullName>
    </submittedName>
</protein>
<reference evidence="4" key="2">
    <citation type="submission" date="2022-08" db="EMBL/GenBank/DDBJ databases">
        <title>Novel sulphate-reducing endosymbionts in the free-living metamonad Anaeramoeba.</title>
        <authorList>
            <person name="Jerlstrom-Hultqvist J."/>
            <person name="Cepicka I."/>
            <person name="Gallot-Lavallee L."/>
            <person name="Salas-Leiva D."/>
            <person name="Curtis B.A."/>
            <person name="Zahonova K."/>
            <person name="Pipaliya S."/>
            <person name="Dacks J."/>
            <person name="Roger A.J."/>
        </authorList>
    </citation>
    <scope>NUCLEOTIDE SEQUENCE</scope>
    <source>
        <strain evidence="4">Busselton2</strain>
    </source>
</reference>
<gene>
    <name evidence="4" type="ORF">M0812_11113</name>
    <name evidence="5" type="ORF">M0813_16555</name>
</gene>
<dbReference type="GO" id="GO:0000724">
    <property type="term" value="P:double-strand break repair via homologous recombination"/>
    <property type="evidence" value="ECO:0007669"/>
    <property type="project" value="TreeGrafter"/>
</dbReference>
<dbReference type="Gene3D" id="2.40.50.140">
    <property type="entry name" value="Nucleic acid-binding proteins"/>
    <property type="match status" value="1"/>
</dbReference>
<comment type="similarity">
    <text evidence="2">Belongs to the replication factor A protein 3 family.</text>
</comment>
<evidence type="ECO:0000313" key="5">
    <source>
        <dbReference type="EMBL" id="KAJ6249874.1"/>
    </source>
</evidence>
<name>A0AAV7ZTG6_9EUKA</name>
<dbReference type="GO" id="GO:0003697">
    <property type="term" value="F:single-stranded DNA binding"/>
    <property type="evidence" value="ECO:0007669"/>
    <property type="project" value="TreeGrafter"/>
</dbReference>
<dbReference type="Proteomes" id="UP001146793">
    <property type="component" value="Unassembled WGS sequence"/>
</dbReference>
<dbReference type="AlphaFoldDB" id="A0AAV7ZTG6"/>
<dbReference type="Proteomes" id="UP001150062">
    <property type="component" value="Unassembled WGS sequence"/>
</dbReference>
<dbReference type="GO" id="GO:0035861">
    <property type="term" value="C:site of double-strand break"/>
    <property type="evidence" value="ECO:0007669"/>
    <property type="project" value="TreeGrafter"/>
</dbReference>
<dbReference type="GO" id="GO:0003684">
    <property type="term" value="F:damaged DNA binding"/>
    <property type="evidence" value="ECO:0007669"/>
    <property type="project" value="TreeGrafter"/>
</dbReference>
<comment type="caution">
    <text evidence="4">The sequence shown here is derived from an EMBL/GenBank/DDBJ whole genome shotgun (WGS) entry which is preliminary data.</text>
</comment>
<dbReference type="GO" id="GO:0006298">
    <property type="term" value="P:mismatch repair"/>
    <property type="evidence" value="ECO:0007669"/>
    <property type="project" value="TreeGrafter"/>
</dbReference>
<comment type="subcellular location">
    <subcellularLocation>
        <location evidence="1">Nucleus</location>
    </subcellularLocation>
</comment>
<keyword evidence="3" id="KW-0539">Nucleus</keyword>
<evidence type="ECO:0000256" key="2">
    <source>
        <dbReference type="ARBA" id="ARBA00009761"/>
    </source>
</evidence>
<dbReference type="GO" id="GO:0006260">
    <property type="term" value="P:DNA replication"/>
    <property type="evidence" value="ECO:0007669"/>
    <property type="project" value="InterPro"/>
</dbReference>
<organism evidence="4 6">
    <name type="scientific">Anaeramoeba flamelloides</name>
    <dbReference type="NCBI Taxonomy" id="1746091"/>
    <lineage>
        <taxon>Eukaryota</taxon>
        <taxon>Metamonada</taxon>
        <taxon>Anaeramoebidae</taxon>
        <taxon>Anaeramoeba</taxon>
    </lineage>
</organism>
<dbReference type="InterPro" id="IPR013970">
    <property type="entry name" value="Rfa2"/>
</dbReference>
<proteinExistence type="inferred from homology"/>
<reference evidence="5" key="1">
    <citation type="submission" date="2022-08" db="EMBL/GenBank/DDBJ databases">
        <title>Novel sulfate-reducing endosymbionts in the free-living metamonad Anaeramoeba.</title>
        <authorList>
            <person name="Jerlstrom-Hultqvist J."/>
            <person name="Cepicka I."/>
            <person name="Gallot-Lavallee L."/>
            <person name="Salas-Leiva D."/>
            <person name="Curtis B.A."/>
            <person name="Zahonova K."/>
            <person name="Pipaliya S."/>
            <person name="Dacks J."/>
            <person name="Roger A.J."/>
        </authorList>
    </citation>
    <scope>NUCLEOTIDE SEQUENCE</scope>
    <source>
        <strain evidence="5">Schooner1</strain>
    </source>
</reference>
<dbReference type="InterPro" id="IPR012340">
    <property type="entry name" value="NA-bd_OB-fold"/>
</dbReference>
<dbReference type="Pfam" id="PF08661">
    <property type="entry name" value="Rep_fac-A_3"/>
    <property type="match status" value="1"/>
</dbReference>
<dbReference type="GO" id="GO:0006284">
    <property type="term" value="P:base-excision repair"/>
    <property type="evidence" value="ECO:0007669"/>
    <property type="project" value="TreeGrafter"/>
</dbReference>
<evidence type="ECO:0000313" key="4">
    <source>
        <dbReference type="EMBL" id="KAJ3445244.1"/>
    </source>
</evidence>
<accession>A0AAV7ZTG6</accession>
<dbReference type="PANTHER" id="PTHR15114:SF1">
    <property type="entry name" value="REPLICATION PROTEIN A 14 KDA SUBUNIT"/>
    <property type="match status" value="1"/>
</dbReference>
<evidence type="ECO:0000313" key="7">
    <source>
        <dbReference type="Proteomes" id="UP001150062"/>
    </source>
</evidence>
<dbReference type="PANTHER" id="PTHR15114">
    <property type="entry name" value="REPLICATION PROTEIN A3"/>
    <property type="match status" value="1"/>
</dbReference>
<dbReference type="GO" id="GO:0006289">
    <property type="term" value="P:nucleotide-excision repair"/>
    <property type="evidence" value="ECO:0007669"/>
    <property type="project" value="TreeGrafter"/>
</dbReference>
<dbReference type="SUPFAM" id="SSF50249">
    <property type="entry name" value="Nucleic acid-binding proteins"/>
    <property type="match status" value="1"/>
</dbReference>
<keyword evidence="7" id="KW-1185">Reference proteome</keyword>
<sequence>MSSATPRINFKYLSQFEGKTVRIAGKVGEKQGNNVILHTTDNGQVIVDRSQNLKKSYETNNVEVLGVWKNNQLSELTFFNLSDNFDFDTYNQMIDLSMEHKEIFM</sequence>
<dbReference type="EMBL" id="JAOAOG010000090">
    <property type="protein sequence ID" value="KAJ6249874.1"/>
    <property type="molecule type" value="Genomic_DNA"/>
</dbReference>
<dbReference type="GO" id="GO:0005662">
    <property type="term" value="C:DNA replication factor A complex"/>
    <property type="evidence" value="ECO:0007669"/>
    <property type="project" value="TreeGrafter"/>
</dbReference>
<evidence type="ECO:0000256" key="1">
    <source>
        <dbReference type="ARBA" id="ARBA00004123"/>
    </source>
</evidence>
<evidence type="ECO:0000256" key="3">
    <source>
        <dbReference type="ARBA" id="ARBA00023242"/>
    </source>
</evidence>
<dbReference type="EMBL" id="JANTQA010000023">
    <property type="protein sequence ID" value="KAJ3445244.1"/>
    <property type="molecule type" value="Genomic_DNA"/>
</dbReference>
<evidence type="ECO:0000313" key="6">
    <source>
        <dbReference type="Proteomes" id="UP001146793"/>
    </source>
</evidence>